<name>A0A7I8JCV2_SPIIN</name>
<evidence type="ECO:0000313" key="9">
    <source>
        <dbReference type="Proteomes" id="UP001189122"/>
    </source>
</evidence>
<proteinExistence type="predicted"/>
<dbReference type="Pfam" id="PF02893">
    <property type="entry name" value="GRAM"/>
    <property type="match status" value="1"/>
</dbReference>
<evidence type="ECO:0000256" key="2">
    <source>
        <dbReference type="ARBA" id="ARBA00022692"/>
    </source>
</evidence>
<dbReference type="Gene3D" id="2.30.29.30">
    <property type="entry name" value="Pleckstrin-homology domain (PH domain)/Phosphotyrosine-binding domain (PTB)"/>
    <property type="match status" value="1"/>
</dbReference>
<keyword evidence="2 5" id="KW-0812">Transmembrane</keyword>
<protein>
    <submittedName>
        <fullName evidence="8">Uncharacterized protein</fullName>
    </submittedName>
</protein>
<dbReference type="CDD" id="cd00030">
    <property type="entry name" value="C2"/>
    <property type="match status" value="1"/>
</dbReference>
<dbReference type="EMBL" id="LR743598">
    <property type="protein sequence ID" value="CAA2628751.1"/>
    <property type="molecule type" value="Genomic_DNA"/>
</dbReference>
<dbReference type="Proteomes" id="UP001189122">
    <property type="component" value="Unassembled WGS sequence"/>
</dbReference>
<evidence type="ECO:0000259" key="7">
    <source>
        <dbReference type="PROSITE" id="PS51778"/>
    </source>
</evidence>
<dbReference type="PANTHER" id="PTHR46296:SF7">
    <property type="entry name" value="C2 DOMAIN-CONTAINING PROTEIN"/>
    <property type="match status" value="1"/>
</dbReference>
<dbReference type="InterPro" id="IPR000008">
    <property type="entry name" value="C2_dom"/>
</dbReference>
<gene>
    <name evidence="8" type="ORF">SI7747_11014392</name>
</gene>
<feature type="domain" description="C2" evidence="6">
    <location>
        <begin position="490"/>
        <end position="608"/>
    </location>
</feature>
<feature type="transmembrane region" description="Helical" evidence="5">
    <location>
        <begin position="423"/>
        <end position="445"/>
    </location>
</feature>
<keyword evidence="4 5" id="KW-0472">Membrane</keyword>
<dbReference type="PROSITE" id="PS51778">
    <property type="entry name" value="VAST"/>
    <property type="match status" value="1"/>
</dbReference>
<dbReference type="InterPro" id="IPR044511">
    <property type="entry name" value="At1g03370/At5g50170-like"/>
</dbReference>
<reference evidence="8 9" key="1">
    <citation type="submission" date="2019-12" db="EMBL/GenBank/DDBJ databases">
        <authorList>
            <person name="Scholz U."/>
            <person name="Mascher M."/>
            <person name="Fiebig A."/>
        </authorList>
    </citation>
    <scope>NUCLEOTIDE SEQUENCE</scope>
</reference>
<keyword evidence="9" id="KW-1185">Reference proteome</keyword>
<organism evidence="8">
    <name type="scientific">Spirodela intermedia</name>
    <name type="common">Intermediate duckweed</name>
    <dbReference type="NCBI Taxonomy" id="51605"/>
    <lineage>
        <taxon>Eukaryota</taxon>
        <taxon>Viridiplantae</taxon>
        <taxon>Streptophyta</taxon>
        <taxon>Embryophyta</taxon>
        <taxon>Tracheophyta</taxon>
        <taxon>Spermatophyta</taxon>
        <taxon>Magnoliopsida</taxon>
        <taxon>Liliopsida</taxon>
        <taxon>Araceae</taxon>
        <taxon>Lemnoideae</taxon>
        <taxon>Spirodela</taxon>
    </lineage>
</organism>
<evidence type="ECO:0000256" key="5">
    <source>
        <dbReference type="SAM" id="Phobius"/>
    </source>
</evidence>
<dbReference type="InterPro" id="IPR004182">
    <property type="entry name" value="GRAM"/>
</dbReference>
<dbReference type="SUPFAM" id="SSF49562">
    <property type="entry name" value="C2 domain (Calcium/lipid-binding domain, CaLB)"/>
    <property type="match status" value="1"/>
</dbReference>
<dbReference type="SMART" id="SM00239">
    <property type="entry name" value="C2"/>
    <property type="match status" value="1"/>
</dbReference>
<dbReference type="Pfam" id="PF00168">
    <property type="entry name" value="C2"/>
    <property type="match status" value="2"/>
</dbReference>
<keyword evidence="3 5" id="KW-1133">Transmembrane helix</keyword>
<evidence type="ECO:0000313" key="8">
    <source>
        <dbReference type="EMBL" id="CAA2628751.1"/>
    </source>
</evidence>
<dbReference type="InterPro" id="IPR031968">
    <property type="entry name" value="VASt"/>
</dbReference>
<dbReference type="Pfam" id="PF16016">
    <property type="entry name" value="VASt"/>
    <property type="match status" value="1"/>
</dbReference>
<evidence type="ECO:0000256" key="1">
    <source>
        <dbReference type="ARBA" id="ARBA00004167"/>
    </source>
</evidence>
<dbReference type="InterPro" id="IPR035892">
    <property type="entry name" value="C2_domain_sf"/>
</dbReference>
<dbReference type="InterPro" id="IPR011993">
    <property type="entry name" value="PH-like_dom_sf"/>
</dbReference>
<accession>A0A7I8JCV2</accession>
<dbReference type="Gene3D" id="2.60.40.150">
    <property type="entry name" value="C2 domain"/>
    <property type="match status" value="1"/>
</dbReference>
<dbReference type="GO" id="GO:0016020">
    <property type="term" value="C:membrane"/>
    <property type="evidence" value="ECO:0007669"/>
    <property type="project" value="UniProtKB-SubCell"/>
</dbReference>
<sequence length="925" mass="104505">MKLCVYVLEAKGLRAQAETYVKLKVGKYRSRTRMVSGEPIWCGTRSSCLGWRMRGGWRRGGGRSGRRPALDWKILLTMSLHGKRIGKSITITPEPRDTHSSPHAINAYNDSPHKAQMHEFTHQGTISSKNERKRLNSGDSVVARDGRHQIQTLAGHFIKRLLHRNEESCTSKTKFHDQVVMGDTNSDAESNRKTNDGIVNFGEAIQNLQLRDKIQNPDKLQRGVLLQHRYAVSSKDLNMLLFEPNSQFRQDLAEIQGTSEYKEEPWMCNFGDNPSLTRVVTYRKAATKLVKAVTVSEEQAYLKADGEDFTIFSRVFTPDAPYGNCFHLELMYRIIPGQELSSHEPSSQLIVSWDLIFSQSTLVRSIIEEGIKQGLEESFGQFADFLSQKIRTVESTGLTLDKNQILASLQLKHRSDWQLAVSYLWNFTFVSTVFMVLYVFVHIILPGYGSKKSLEFGFLDLPDTLGELITSGVLFFQGRIVFKMISRFIRARVCRGSDHGLKAQGHGWLLTVALLEGTALPSVNSTRFSAPYVVFFCNGKTRTSSVQLETVDPQWNEILEFDAMQEPPSILTAELFGFDGPSGFASSLGHAEINFLKQTSEELADMWVSLNGKLGHAFNSLHLRIFLRNTNGTTIIKDYLSQLEKEVGKKIHHQSPHRNSMFQRIFGLPEEEFLINHFSCHLKRMMPVQGRLFLSIRIVGFYSNVFGYRTNFFFLWEDIEDIQEIPSSFATIGSQSLLITLRKDRGLDASMVQSLSTRRKITVPVPVICFIQCGQGTIMALWKARTLNPDKYEVGGSKSDPGGDSSHAISPKFTQRRFMLMCMNSLLMLFGGGPLEKKIMEKVGCLNYTSTLNHQVSIFGGEVTSKQRRTTIPSSNGWAIDETMALRGVPFGSHFRWHAGATFYGIIWTKGAIFERTIAKNVHES</sequence>
<dbReference type="EMBL" id="CACRZD030000011">
    <property type="protein sequence ID" value="CAA6667998.1"/>
    <property type="molecule type" value="Genomic_DNA"/>
</dbReference>
<evidence type="ECO:0000256" key="4">
    <source>
        <dbReference type="ARBA" id="ARBA00023136"/>
    </source>
</evidence>
<evidence type="ECO:0000259" key="6">
    <source>
        <dbReference type="PROSITE" id="PS50004"/>
    </source>
</evidence>
<feature type="domain" description="VASt" evidence="7">
    <location>
        <begin position="221"/>
        <end position="394"/>
    </location>
</feature>
<dbReference type="SMART" id="SM00568">
    <property type="entry name" value="GRAM"/>
    <property type="match status" value="1"/>
</dbReference>
<dbReference type="PROSITE" id="PS50004">
    <property type="entry name" value="C2"/>
    <property type="match status" value="1"/>
</dbReference>
<comment type="subcellular location">
    <subcellularLocation>
        <location evidence="1">Membrane</location>
        <topology evidence="1">Single-pass membrane protein</topology>
    </subcellularLocation>
</comment>
<evidence type="ECO:0000256" key="3">
    <source>
        <dbReference type="ARBA" id="ARBA00022989"/>
    </source>
</evidence>
<dbReference type="PANTHER" id="PTHR46296">
    <property type="entry name" value="BNAA05G37250D PROTEIN"/>
    <property type="match status" value="1"/>
</dbReference>
<dbReference type="AlphaFoldDB" id="A0A7I8JCV2"/>